<gene>
    <name evidence="2" type="ORF">LSH36_897g00042</name>
</gene>
<sequence length="181" mass="19382">MAYSSSSRILKKNISDCLLGSQIKMDPAGTPDELKENDAPELRSDKKTDEIIEPPKPVSLVWRVSSGLYNTTTGAITVTVQVRSGQCSGWVWSVFRLGVVTVQVRCAHCSGWVWSLFRLGVVIVQVRGGHCSGAVGLGVGGVKWVAGKGYDAGSAVVGTTKMVVSKVPVPVPKWKTKPKNE</sequence>
<dbReference type="Proteomes" id="UP001208570">
    <property type="component" value="Unassembled WGS sequence"/>
</dbReference>
<feature type="compositionally biased region" description="Basic and acidic residues" evidence="1">
    <location>
        <begin position="32"/>
        <end position="43"/>
    </location>
</feature>
<dbReference type="EMBL" id="JAODUP010000897">
    <property type="protein sequence ID" value="KAK2142920.1"/>
    <property type="molecule type" value="Genomic_DNA"/>
</dbReference>
<dbReference type="AlphaFoldDB" id="A0AAD9IZ16"/>
<accession>A0AAD9IZ16</accession>
<name>A0AAD9IZ16_9ANNE</name>
<evidence type="ECO:0000313" key="2">
    <source>
        <dbReference type="EMBL" id="KAK2142920.1"/>
    </source>
</evidence>
<keyword evidence="3" id="KW-1185">Reference proteome</keyword>
<evidence type="ECO:0000313" key="3">
    <source>
        <dbReference type="Proteomes" id="UP001208570"/>
    </source>
</evidence>
<organism evidence="2 3">
    <name type="scientific">Paralvinella palmiformis</name>
    <dbReference type="NCBI Taxonomy" id="53620"/>
    <lineage>
        <taxon>Eukaryota</taxon>
        <taxon>Metazoa</taxon>
        <taxon>Spiralia</taxon>
        <taxon>Lophotrochozoa</taxon>
        <taxon>Annelida</taxon>
        <taxon>Polychaeta</taxon>
        <taxon>Sedentaria</taxon>
        <taxon>Canalipalpata</taxon>
        <taxon>Terebellida</taxon>
        <taxon>Terebelliformia</taxon>
        <taxon>Alvinellidae</taxon>
        <taxon>Paralvinella</taxon>
    </lineage>
</organism>
<comment type="caution">
    <text evidence="2">The sequence shown here is derived from an EMBL/GenBank/DDBJ whole genome shotgun (WGS) entry which is preliminary data.</text>
</comment>
<proteinExistence type="predicted"/>
<feature type="region of interest" description="Disordered" evidence="1">
    <location>
        <begin position="23"/>
        <end position="43"/>
    </location>
</feature>
<protein>
    <submittedName>
        <fullName evidence="2">Uncharacterized protein</fullName>
    </submittedName>
</protein>
<reference evidence="2" key="1">
    <citation type="journal article" date="2023" name="Mol. Biol. Evol.">
        <title>Third-Generation Sequencing Reveals the Adaptive Role of the Epigenome in Three Deep-Sea Polychaetes.</title>
        <authorList>
            <person name="Perez M."/>
            <person name="Aroh O."/>
            <person name="Sun Y."/>
            <person name="Lan Y."/>
            <person name="Juniper S.K."/>
            <person name="Young C.R."/>
            <person name="Angers B."/>
            <person name="Qian P.Y."/>
        </authorList>
    </citation>
    <scope>NUCLEOTIDE SEQUENCE</scope>
    <source>
        <strain evidence="2">P08H-3</strain>
    </source>
</reference>
<evidence type="ECO:0000256" key="1">
    <source>
        <dbReference type="SAM" id="MobiDB-lite"/>
    </source>
</evidence>